<reference evidence="2 3" key="1">
    <citation type="submission" date="2023-07" db="EMBL/GenBank/DDBJ databases">
        <title>Genomic Encyclopedia of Type Strains, Phase IV (KMG-IV): sequencing the most valuable type-strain genomes for metagenomic binning, comparative biology and taxonomic classification.</title>
        <authorList>
            <person name="Goeker M."/>
        </authorList>
    </citation>
    <scope>NUCLEOTIDE SEQUENCE [LARGE SCALE GENOMIC DNA]</scope>
    <source>
        <strain evidence="2 3">DSM 1111</strain>
    </source>
</reference>
<dbReference type="PANTHER" id="PTHR13774:SF32">
    <property type="entry name" value="ANTISENSE-ENHANCING SEQUENCE 1"/>
    <property type="match status" value="1"/>
</dbReference>
<dbReference type="PIRSF" id="PIRSF016184">
    <property type="entry name" value="PhzC_PhzF"/>
    <property type="match status" value="1"/>
</dbReference>
<name>A0ABU0G252_9HYPH</name>
<comment type="caution">
    <text evidence="2">The sequence shown here is derived from an EMBL/GenBank/DDBJ whole genome shotgun (WGS) entry which is preliminary data.</text>
</comment>
<dbReference type="EMBL" id="JAUSUW010000001">
    <property type="protein sequence ID" value="MDQ0419034.1"/>
    <property type="molecule type" value="Genomic_DNA"/>
</dbReference>
<accession>A0ABU0G252</accession>
<dbReference type="RefSeq" id="WP_307367759.1">
    <property type="nucleotide sequence ID" value="NZ_JAUSUW010000001.1"/>
</dbReference>
<protein>
    <submittedName>
        <fullName evidence="2">Trans-2,3-dihydro-3-hydroxyanthranilate isomerase</fullName>
        <ecNumber evidence="2">5.3.3.17</ecNumber>
    </submittedName>
</protein>
<sequence>MPTVAHTIPFITVDVFTDTRFAGNPLAVITDARDLSEADMQRIAAEFGYSETTFVLPPQNPENTAEVRIFTPVTEVPFAGHPNVGTSHVLAASGSIFGRPVGDTIRFEEKAGLVEISVQRDARGAVTSTTIRAPGPLTIGAKIPANIIAPCLSLNEKDIETRRHEPVFASVGLKFILVEVKDLDALGRASSRIEPLTVLRDAHAGEGSDCATFLYTWVGPDHVRARMFAPFDNVAEDPATGSASGALGAFLTTLGNAPAERQILIEQGVEMGRRSLIHLDVRSQGGGFDHVTITGASVEVMRGTILI</sequence>
<dbReference type="GO" id="GO:0102943">
    <property type="term" value="F:trans-2,3-dihydro-3-hydroxy-anthranilate isomerase activity"/>
    <property type="evidence" value="ECO:0007669"/>
    <property type="project" value="UniProtKB-EC"/>
</dbReference>
<dbReference type="EC" id="5.3.3.17" evidence="2"/>
<dbReference type="Proteomes" id="UP001238496">
    <property type="component" value="Unassembled WGS sequence"/>
</dbReference>
<evidence type="ECO:0000313" key="2">
    <source>
        <dbReference type="EMBL" id="MDQ0419034.1"/>
    </source>
</evidence>
<dbReference type="Gene3D" id="3.10.310.10">
    <property type="entry name" value="Diaminopimelate Epimerase, Chain A, domain 1"/>
    <property type="match status" value="2"/>
</dbReference>
<evidence type="ECO:0000313" key="3">
    <source>
        <dbReference type="Proteomes" id="UP001238496"/>
    </source>
</evidence>
<organism evidence="2 3">
    <name type="scientific">Peteryoungia aggregata LMG 23059</name>
    <dbReference type="NCBI Taxonomy" id="1368425"/>
    <lineage>
        <taxon>Bacteria</taxon>
        <taxon>Pseudomonadati</taxon>
        <taxon>Pseudomonadota</taxon>
        <taxon>Alphaproteobacteria</taxon>
        <taxon>Hyphomicrobiales</taxon>
        <taxon>Rhizobiaceae</taxon>
        <taxon>Peteryoungia</taxon>
    </lineage>
</organism>
<dbReference type="Pfam" id="PF02567">
    <property type="entry name" value="PhzC-PhzF"/>
    <property type="match status" value="1"/>
</dbReference>
<keyword evidence="3" id="KW-1185">Reference proteome</keyword>
<comment type="similarity">
    <text evidence="1">Belongs to the PhzF family.</text>
</comment>
<dbReference type="InterPro" id="IPR003719">
    <property type="entry name" value="Phenazine_PhzF-like"/>
</dbReference>
<keyword evidence="2" id="KW-0413">Isomerase</keyword>
<gene>
    <name evidence="2" type="ORF">J2045_000044</name>
</gene>
<proteinExistence type="inferred from homology"/>
<dbReference type="NCBIfam" id="TIGR00654">
    <property type="entry name" value="PhzF_family"/>
    <property type="match status" value="1"/>
</dbReference>
<dbReference type="PANTHER" id="PTHR13774">
    <property type="entry name" value="PHENAZINE BIOSYNTHESIS PROTEIN"/>
    <property type="match status" value="1"/>
</dbReference>
<dbReference type="SUPFAM" id="SSF54506">
    <property type="entry name" value="Diaminopimelate epimerase-like"/>
    <property type="match status" value="1"/>
</dbReference>
<evidence type="ECO:0000256" key="1">
    <source>
        <dbReference type="ARBA" id="ARBA00008270"/>
    </source>
</evidence>